<keyword evidence="2" id="KW-1185">Reference proteome</keyword>
<reference evidence="1" key="1">
    <citation type="submission" date="2021-06" db="EMBL/GenBank/DDBJ databases">
        <authorList>
            <person name="Kallberg Y."/>
            <person name="Tangrot J."/>
            <person name="Rosling A."/>
        </authorList>
    </citation>
    <scope>NUCLEOTIDE SEQUENCE</scope>
    <source>
        <strain evidence="1">IL203A</strain>
    </source>
</reference>
<dbReference type="Proteomes" id="UP000789702">
    <property type="component" value="Unassembled WGS sequence"/>
</dbReference>
<evidence type="ECO:0000313" key="2">
    <source>
        <dbReference type="Proteomes" id="UP000789702"/>
    </source>
</evidence>
<protein>
    <submittedName>
        <fullName evidence="1">15763_t:CDS:1</fullName>
    </submittedName>
</protein>
<organism evidence="1 2">
    <name type="scientific">Dentiscutata heterogama</name>
    <dbReference type="NCBI Taxonomy" id="1316150"/>
    <lineage>
        <taxon>Eukaryota</taxon>
        <taxon>Fungi</taxon>
        <taxon>Fungi incertae sedis</taxon>
        <taxon>Mucoromycota</taxon>
        <taxon>Glomeromycotina</taxon>
        <taxon>Glomeromycetes</taxon>
        <taxon>Diversisporales</taxon>
        <taxon>Gigasporaceae</taxon>
        <taxon>Dentiscutata</taxon>
    </lineage>
</organism>
<dbReference type="EMBL" id="CAJVPU010013070">
    <property type="protein sequence ID" value="CAG8629291.1"/>
    <property type="molecule type" value="Genomic_DNA"/>
</dbReference>
<comment type="caution">
    <text evidence="1">The sequence shown here is derived from an EMBL/GenBank/DDBJ whole genome shotgun (WGS) entry which is preliminary data.</text>
</comment>
<feature type="non-terminal residue" evidence="1">
    <location>
        <position position="1"/>
    </location>
</feature>
<name>A0ACA9N6L5_9GLOM</name>
<accession>A0ACA9N6L5</accession>
<gene>
    <name evidence="1" type="ORF">DHETER_LOCUS8337</name>
</gene>
<proteinExistence type="predicted"/>
<evidence type="ECO:0000313" key="1">
    <source>
        <dbReference type="EMBL" id="CAG8629291.1"/>
    </source>
</evidence>
<sequence length="53" mass="6001">VEIDIKGPLSPTKQGNYYIIIAIDYLTKWPEARAITNVKATTVAKFIYENIIC</sequence>